<reference evidence="1 2" key="1">
    <citation type="journal article" date="2018" name="Front. Plant Sci.">
        <title>Red Clover (Trifolium pratense) and Zigzag Clover (T. medium) - A Picture of Genomic Similarities and Differences.</title>
        <authorList>
            <person name="Dluhosova J."/>
            <person name="Istvanek J."/>
            <person name="Nedelnik J."/>
            <person name="Repkova J."/>
        </authorList>
    </citation>
    <scope>NUCLEOTIDE SEQUENCE [LARGE SCALE GENOMIC DNA]</scope>
    <source>
        <strain evidence="2">cv. 10/8</strain>
        <tissue evidence="1">Leaf</tissue>
    </source>
</reference>
<dbReference type="EMBL" id="LXQA011430965">
    <property type="protein sequence ID" value="MCI97031.1"/>
    <property type="molecule type" value="Genomic_DNA"/>
</dbReference>
<organism evidence="1 2">
    <name type="scientific">Trifolium medium</name>
    <dbReference type="NCBI Taxonomy" id="97028"/>
    <lineage>
        <taxon>Eukaryota</taxon>
        <taxon>Viridiplantae</taxon>
        <taxon>Streptophyta</taxon>
        <taxon>Embryophyta</taxon>
        <taxon>Tracheophyta</taxon>
        <taxon>Spermatophyta</taxon>
        <taxon>Magnoliopsida</taxon>
        <taxon>eudicotyledons</taxon>
        <taxon>Gunneridae</taxon>
        <taxon>Pentapetalae</taxon>
        <taxon>rosids</taxon>
        <taxon>fabids</taxon>
        <taxon>Fabales</taxon>
        <taxon>Fabaceae</taxon>
        <taxon>Papilionoideae</taxon>
        <taxon>50 kb inversion clade</taxon>
        <taxon>NPAAA clade</taxon>
        <taxon>Hologalegina</taxon>
        <taxon>IRL clade</taxon>
        <taxon>Trifolieae</taxon>
        <taxon>Trifolium</taxon>
    </lineage>
</organism>
<name>A0A392WD80_9FABA</name>
<dbReference type="AlphaFoldDB" id="A0A392WD80"/>
<comment type="caution">
    <text evidence="1">The sequence shown here is derived from an EMBL/GenBank/DDBJ whole genome shotgun (WGS) entry which is preliminary data.</text>
</comment>
<proteinExistence type="predicted"/>
<keyword evidence="2" id="KW-1185">Reference proteome</keyword>
<protein>
    <submittedName>
        <fullName evidence="1">Uncharacterized protein</fullName>
    </submittedName>
</protein>
<dbReference type="Proteomes" id="UP000265520">
    <property type="component" value="Unassembled WGS sequence"/>
</dbReference>
<evidence type="ECO:0000313" key="1">
    <source>
        <dbReference type="EMBL" id="MCI97031.1"/>
    </source>
</evidence>
<evidence type="ECO:0000313" key="2">
    <source>
        <dbReference type="Proteomes" id="UP000265520"/>
    </source>
</evidence>
<sequence length="40" mass="4687">AYDYNTTVITDWPLPPYSPGLIATDQEYDQHHSRHKQVKT</sequence>
<accession>A0A392WD80</accession>
<feature type="non-terminal residue" evidence="1">
    <location>
        <position position="1"/>
    </location>
</feature>